<keyword evidence="10 11" id="KW-0472">Membrane</keyword>
<dbReference type="HAMAP" id="MF_00276">
    <property type="entry name" value="KdpC"/>
    <property type="match status" value="1"/>
</dbReference>
<keyword evidence="2 11" id="KW-1003">Cell membrane</keyword>
<name>A0A261U906_9BORD</name>
<evidence type="ECO:0000256" key="2">
    <source>
        <dbReference type="ARBA" id="ARBA00022475"/>
    </source>
</evidence>
<dbReference type="PIRSF" id="PIRSF001296">
    <property type="entry name" value="K_ATPase_KdpC"/>
    <property type="match status" value="1"/>
</dbReference>
<evidence type="ECO:0000256" key="1">
    <source>
        <dbReference type="ARBA" id="ARBA00022448"/>
    </source>
</evidence>
<dbReference type="EMBL" id="NEVQ01000012">
    <property type="protein sequence ID" value="OZI57353.1"/>
    <property type="molecule type" value="Genomic_DNA"/>
</dbReference>
<sequence length="209" mass="22207">MTAITTATTHGTFTAQCRTSIVRGAIALTFITLSGFGFLYSLAGVGIGQALFPHTANGSLIERDGKVIGSALVAQPFISDMYFHPRPSASNYDPTALAGSNQARTNPDLRKRLEDTRAAIAQREGVDRLSVPGDLFTQSGAGIDPHITAASAAIQVDRIARARGVPRDEIANLLAQHTEAKQWGVFGQPRVNVLQLNLALDAVGTKTLR</sequence>
<evidence type="ECO:0000313" key="13">
    <source>
        <dbReference type="Proteomes" id="UP000216885"/>
    </source>
</evidence>
<keyword evidence="1 11" id="KW-0813">Transport</keyword>
<dbReference type="GO" id="GO:0005524">
    <property type="term" value="F:ATP binding"/>
    <property type="evidence" value="ECO:0007669"/>
    <property type="project" value="UniProtKB-UniRule"/>
</dbReference>
<evidence type="ECO:0000256" key="4">
    <source>
        <dbReference type="ARBA" id="ARBA00022692"/>
    </source>
</evidence>
<dbReference type="Proteomes" id="UP000216885">
    <property type="component" value="Unassembled WGS sequence"/>
</dbReference>
<dbReference type="NCBIfam" id="NF001454">
    <property type="entry name" value="PRK00315.1"/>
    <property type="match status" value="1"/>
</dbReference>
<comment type="subcellular location">
    <subcellularLocation>
        <location evidence="11">Cell membrane</location>
        <topology evidence="11">Single-pass membrane protein</topology>
    </subcellularLocation>
</comment>
<organism evidence="12 13">
    <name type="scientific">Bordetella genomosp. 4</name>
    <dbReference type="NCBI Taxonomy" id="463044"/>
    <lineage>
        <taxon>Bacteria</taxon>
        <taxon>Pseudomonadati</taxon>
        <taxon>Pseudomonadota</taxon>
        <taxon>Betaproteobacteria</taxon>
        <taxon>Burkholderiales</taxon>
        <taxon>Alcaligenaceae</taxon>
        <taxon>Bordetella</taxon>
    </lineage>
</organism>
<keyword evidence="7 11" id="KW-0630">Potassium</keyword>
<reference evidence="12 13" key="1">
    <citation type="submission" date="2017-05" db="EMBL/GenBank/DDBJ databases">
        <title>Complete and WGS of Bordetella genogroups.</title>
        <authorList>
            <person name="Spilker T."/>
            <person name="LiPuma J."/>
        </authorList>
    </citation>
    <scope>NUCLEOTIDE SEQUENCE [LARGE SCALE GENOMIC DNA]</scope>
    <source>
        <strain evidence="12 13">AU9919</strain>
    </source>
</reference>
<comment type="function">
    <text evidence="11">Part of the high-affinity ATP-driven potassium transport (or Kdp) system, which catalyzes the hydrolysis of ATP coupled with the electrogenic transport of potassium into the cytoplasm. This subunit acts as a catalytic chaperone that increases the ATP-binding affinity of the ATP-hydrolyzing subunit KdpB by the formation of a transient KdpB/KdpC/ATP ternary complex.</text>
</comment>
<evidence type="ECO:0000256" key="11">
    <source>
        <dbReference type="HAMAP-Rule" id="MF_00276"/>
    </source>
</evidence>
<dbReference type="Pfam" id="PF02669">
    <property type="entry name" value="KdpC"/>
    <property type="match status" value="1"/>
</dbReference>
<keyword evidence="5 11" id="KW-0547">Nucleotide-binding</keyword>
<evidence type="ECO:0000313" key="12">
    <source>
        <dbReference type="EMBL" id="OZI57353.1"/>
    </source>
</evidence>
<evidence type="ECO:0000256" key="7">
    <source>
        <dbReference type="ARBA" id="ARBA00022958"/>
    </source>
</evidence>
<evidence type="ECO:0000256" key="8">
    <source>
        <dbReference type="ARBA" id="ARBA00022989"/>
    </source>
</evidence>
<dbReference type="NCBIfam" id="TIGR00681">
    <property type="entry name" value="kdpC"/>
    <property type="match status" value="1"/>
</dbReference>
<feature type="transmembrane region" description="Helical" evidence="11">
    <location>
        <begin position="21"/>
        <end position="43"/>
    </location>
</feature>
<dbReference type="GO" id="GO:0005886">
    <property type="term" value="C:plasma membrane"/>
    <property type="evidence" value="ECO:0007669"/>
    <property type="project" value="UniProtKB-SubCell"/>
</dbReference>
<evidence type="ECO:0000256" key="5">
    <source>
        <dbReference type="ARBA" id="ARBA00022741"/>
    </source>
</evidence>
<keyword evidence="6 11" id="KW-0067">ATP-binding</keyword>
<evidence type="ECO:0000256" key="9">
    <source>
        <dbReference type="ARBA" id="ARBA00023065"/>
    </source>
</evidence>
<comment type="similarity">
    <text evidence="11">Belongs to the KdpC family.</text>
</comment>
<keyword evidence="13" id="KW-1185">Reference proteome</keyword>
<keyword evidence="3 11" id="KW-0633">Potassium transport</keyword>
<evidence type="ECO:0000256" key="3">
    <source>
        <dbReference type="ARBA" id="ARBA00022538"/>
    </source>
</evidence>
<dbReference type="PANTHER" id="PTHR30042">
    <property type="entry name" value="POTASSIUM-TRANSPORTING ATPASE C CHAIN"/>
    <property type="match status" value="1"/>
</dbReference>
<protein>
    <recommendedName>
        <fullName evidence="11">Potassium-transporting ATPase KdpC subunit</fullName>
    </recommendedName>
    <alternativeName>
        <fullName evidence="11">ATP phosphohydrolase [potassium-transporting] C chain</fullName>
    </alternativeName>
    <alternativeName>
        <fullName evidence="11">Potassium-binding and translocating subunit C</fullName>
    </alternativeName>
    <alternativeName>
        <fullName evidence="11">Potassium-translocating ATPase C chain</fullName>
    </alternativeName>
</protein>
<evidence type="ECO:0000256" key="10">
    <source>
        <dbReference type="ARBA" id="ARBA00023136"/>
    </source>
</evidence>
<keyword evidence="9 11" id="KW-0406">Ion transport</keyword>
<dbReference type="AlphaFoldDB" id="A0A261U906"/>
<comment type="subunit">
    <text evidence="11">The system is composed of three essential subunits: KdpA, KdpB and KdpC.</text>
</comment>
<dbReference type="RefSeq" id="WP_094837591.1">
    <property type="nucleotide sequence ID" value="NZ_NEVQ01000012.1"/>
</dbReference>
<gene>
    <name evidence="11" type="primary">kdpC</name>
    <name evidence="12" type="ORF">CAL20_08055</name>
</gene>
<comment type="caution">
    <text evidence="12">The sequence shown here is derived from an EMBL/GenBank/DDBJ whole genome shotgun (WGS) entry which is preliminary data.</text>
</comment>
<accession>A0A261U906</accession>
<proteinExistence type="inferred from homology"/>
<keyword evidence="4 11" id="KW-0812">Transmembrane</keyword>
<keyword evidence="8 11" id="KW-1133">Transmembrane helix</keyword>
<dbReference type="GO" id="GO:0008556">
    <property type="term" value="F:P-type potassium transmembrane transporter activity"/>
    <property type="evidence" value="ECO:0007669"/>
    <property type="project" value="InterPro"/>
</dbReference>
<dbReference type="PANTHER" id="PTHR30042:SF2">
    <property type="entry name" value="POTASSIUM-TRANSPORTING ATPASE KDPC SUBUNIT"/>
    <property type="match status" value="1"/>
</dbReference>
<dbReference type="InterPro" id="IPR003820">
    <property type="entry name" value="KdpC"/>
</dbReference>
<evidence type="ECO:0000256" key="6">
    <source>
        <dbReference type="ARBA" id="ARBA00022840"/>
    </source>
</evidence>